<dbReference type="PROSITE" id="PS50914">
    <property type="entry name" value="BON"/>
    <property type="match status" value="1"/>
</dbReference>
<name>K0DSM3_9BURK</name>
<proteinExistence type="predicted"/>
<dbReference type="KEGG" id="bpx:BUPH_00196"/>
<dbReference type="Gene3D" id="3.30.1340.30">
    <property type="match status" value="1"/>
</dbReference>
<dbReference type="AlphaFoldDB" id="K0DSM3"/>
<gene>
    <name evidence="2" type="ORF">BUPH_00196</name>
</gene>
<sequence>MLPSDPRLPELDNVMARSRFAAPQGEASGQAHGVRLSDAHIAAEAMRRLAWDAAVPARTIAVDVHDGRITLRGELARPAQKLAALEDVTRLFGVSGVCDRLVVKVV</sequence>
<accession>K0DSM3</accession>
<evidence type="ECO:0000313" key="3">
    <source>
        <dbReference type="Proteomes" id="UP000010105"/>
    </source>
</evidence>
<feature type="domain" description="BON" evidence="1">
    <location>
        <begin position="37"/>
        <end position="105"/>
    </location>
</feature>
<protein>
    <submittedName>
        <fullName evidence="2">Transport-associated protein</fullName>
    </submittedName>
</protein>
<reference evidence="2 3" key="1">
    <citation type="journal article" date="2012" name="J. Bacteriol.">
        <title>Complete Genome Sequence of Burkholderia phenoliruptrix BR3459a (CLA1), a Heat-Tolerant, Nitrogen-Fixing Symbiont of Mimosa flocculosa.</title>
        <authorList>
            <person name="de Oliveira Cunha C."/>
            <person name="Goda Zuleta L.F."/>
            <person name="Paula de Almeida L.G."/>
            <person name="Prioli Ciapina L."/>
            <person name="Lustrino Borges W."/>
            <person name="Pitard R.M."/>
            <person name="Baldani J.I."/>
            <person name="Straliotto R."/>
            <person name="de Faria S.M."/>
            <person name="Hungria M."/>
            <person name="Sousa Cavada B."/>
            <person name="Mercante F.M."/>
            <person name="Ribeiro de Vasconcelos A.T."/>
        </authorList>
    </citation>
    <scope>NUCLEOTIDE SEQUENCE [LARGE SCALE GENOMIC DNA]</scope>
    <source>
        <strain evidence="2 3">BR3459a</strain>
    </source>
</reference>
<dbReference type="Pfam" id="PF04972">
    <property type="entry name" value="BON"/>
    <property type="match status" value="1"/>
</dbReference>
<dbReference type="PATRIC" id="fig|1229205.11.peg.4030"/>
<evidence type="ECO:0000259" key="1">
    <source>
        <dbReference type="PROSITE" id="PS50914"/>
    </source>
</evidence>
<dbReference type="eggNOG" id="COG2823">
    <property type="taxonomic scope" value="Bacteria"/>
</dbReference>
<evidence type="ECO:0000313" key="2">
    <source>
        <dbReference type="EMBL" id="AFT87667.1"/>
    </source>
</evidence>
<dbReference type="EMBL" id="CP003864">
    <property type="protein sequence ID" value="AFT87667.1"/>
    <property type="molecule type" value="Genomic_DNA"/>
</dbReference>
<organism evidence="2 3">
    <name type="scientific">Paraburkholderia phenoliruptrix BR3459a</name>
    <dbReference type="NCBI Taxonomy" id="1229205"/>
    <lineage>
        <taxon>Bacteria</taxon>
        <taxon>Pseudomonadati</taxon>
        <taxon>Pseudomonadota</taxon>
        <taxon>Betaproteobacteria</taxon>
        <taxon>Burkholderiales</taxon>
        <taxon>Burkholderiaceae</taxon>
        <taxon>Paraburkholderia</taxon>
    </lineage>
</organism>
<dbReference type="Proteomes" id="UP000010105">
    <property type="component" value="Chromosome 2"/>
</dbReference>
<dbReference type="HOGENOM" id="CLU_186653_0_0_4"/>
<dbReference type="InterPro" id="IPR007055">
    <property type="entry name" value="BON_dom"/>
</dbReference>